<evidence type="ECO:0000313" key="9">
    <source>
        <dbReference type="Proteomes" id="UP000671910"/>
    </source>
</evidence>
<evidence type="ECO:0000256" key="2">
    <source>
        <dbReference type="ARBA" id="ARBA00023270"/>
    </source>
</evidence>
<protein>
    <submittedName>
        <fullName evidence="7">Dihydrodipicolinate synthase family protein</fullName>
    </submittedName>
</protein>
<dbReference type="AlphaFoldDB" id="A0A9E6MRT9"/>
<evidence type="ECO:0000313" key="8">
    <source>
        <dbReference type="Proteomes" id="UP000636394"/>
    </source>
</evidence>
<dbReference type="PANTHER" id="PTHR42849">
    <property type="entry name" value="N-ACETYLNEURAMINATE LYASE"/>
    <property type="match status" value="1"/>
</dbReference>
<dbReference type="SUPFAM" id="SSF51569">
    <property type="entry name" value="Aldolase"/>
    <property type="match status" value="1"/>
</dbReference>
<dbReference type="PANTHER" id="PTHR42849:SF1">
    <property type="entry name" value="N-ACETYLNEURAMINATE LYASE"/>
    <property type="match status" value="1"/>
</dbReference>
<keyword evidence="1 3" id="KW-0456">Lyase</keyword>
<evidence type="ECO:0000256" key="3">
    <source>
        <dbReference type="PIRNR" id="PIRNR001365"/>
    </source>
</evidence>
<evidence type="ECO:0000256" key="1">
    <source>
        <dbReference type="ARBA" id="ARBA00023239"/>
    </source>
</evidence>
<dbReference type="Pfam" id="PF00701">
    <property type="entry name" value="DHDPS"/>
    <property type="match status" value="1"/>
</dbReference>
<dbReference type="EMBL" id="CP072829">
    <property type="protein sequence ID" value="QTU85218.1"/>
    <property type="molecule type" value="Genomic_DNA"/>
</dbReference>
<feature type="active site" description="Proton donor/acceptor" evidence="4">
    <location>
        <position position="137"/>
    </location>
</feature>
<keyword evidence="8" id="KW-1185">Reference proteome</keyword>
<dbReference type="GO" id="GO:0005829">
    <property type="term" value="C:cytosol"/>
    <property type="evidence" value="ECO:0007669"/>
    <property type="project" value="TreeGrafter"/>
</dbReference>
<evidence type="ECO:0000256" key="5">
    <source>
        <dbReference type="PIRSR" id="PIRSR001365-2"/>
    </source>
</evidence>
<proteinExistence type="inferred from homology"/>
<dbReference type="SMART" id="SM01130">
    <property type="entry name" value="DHDPS"/>
    <property type="match status" value="1"/>
</dbReference>
<dbReference type="InterPro" id="IPR002220">
    <property type="entry name" value="DapA-like"/>
</dbReference>
<dbReference type="GO" id="GO:0008747">
    <property type="term" value="F:N-acetylneuraminate lyase activity"/>
    <property type="evidence" value="ECO:0007669"/>
    <property type="project" value="TreeGrafter"/>
</dbReference>
<name>A0A9E6MRT9_9ACTN</name>
<dbReference type="Gene3D" id="3.20.20.70">
    <property type="entry name" value="Aldolase class I"/>
    <property type="match status" value="1"/>
</dbReference>
<reference evidence="6 8" key="1">
    <citation type="submission" date="2019-11" db="EMBL/GenBank/DDBJ databases">
        <title>Eggerthellaceae novel genus isolated from the rectal contents of marmort.</title>
        <authorList>
            <person name="Zhang G."/>
        </authorList>
    </citation>
    <scope>NUCLEOTIDE SEQUENCE [LARGE SCALE GENOMIC DNA]</scope>
    <source>
        <strain evidence="6">Zg-886</strain>
        <strain evidence="8">zg-886</strain>
    </source>
</reference>
<sequence>MDASKFRGVVPPVVIPLDKDRHLDVEALHRTINRMIDAGVDGLFFLGSSGEVAFMTDAQRQHIFQEAAAAVNGRVPLMAGVIDMETMRVVDQVKRAESYGVDAVVATAPFYALGGPKEVERHFRAIREHTDLPLFAYDLPVCVHTKLDPTMLVRLGKDGVLQGVKDSSGDDVAFRWMVLENEDAGHPLQLLTGHEVCVDGAYLAGADGSVPGLANVDPYSYVEQWQAACAGDWERVRVLQDHLARLMFITRRVKATVGFGAGVGAFKTALWQMGVFNTNQMREPVQPLAGEDVDHIVQVLECEGLMHGGKPNGKCRCVIGDSIEQAQQSAAEKRDVVPPSGEASTM</sequence>
<reference evidence="7" key="2">
    <citation type="submission" date="2021-04" db="EMBL/GenBank/DDBJ databases">
        <title>Novel species in family Eggerthellaceae.</title>
        <authorList>
            <person name="Zhang G."/>
        </authorList>
    </citation>
    <scope>NUCLEOTIDE SEQUENCE</scope>
    <source>
        <strain evidence="7">Zg-886</strain>
    </source>
</reference>
<evidence type="ECO:0000256" key="4">
    <source>
        <dbReference type="PIRSR" id="PIRSR001365-1"/>
    </source>
</evidence>
<dbReference type="RefSeq" id="WP_166079002.1">
    <property type="nucleotide sequence ID" value="NZ_CP072829.1"/>
</dbReference>
<organism evidence="7 9">
    <name type="scientific">Xiamenia xianingshaonis</name>
    <dbReference type="NCBI Taxonomy" id="2682776"/>
    <lineage>
        <taxon>Bacteria</taxon>
        <taxon>Bacillati</taxon>
        <taxon>Actinomycetota</taxon>
        <taxon>Coriobacteriia</taxon>
        <taxon>Eggerthellales</taxon>
        <taxon>Eggerthellaceae</taxon>
        <taxon>Xiamenia</taxon>
    </lineage>
</organism>
<accession>A0A9E6MRT9</accession>
<evidence type="ECO:0000313" key="6">
    <source>
        <dbReference type="EMBL" id="NHM13995.1"/>
    </source>
</evidence>
<dbReference type="PRINTS" id="PR00146">
    <property type="entry name" value="DHPICSNTHASE"/>
</dbReference>
<feature type="active site" description="Schiff-base intermediate with substrate" evidence="4">
    <location>
        <position position="165"/>
    </location>
</feature>
<keyword evidence="2" id="KW-0704">Schiff base</keyword>
<feature type="binding site" evidence="5">
    <location>
        <position position="210"/>
    </location>
    <ligand>
        <name>pyruvate</name>
        <dbReference type="ChEBI" id="CHEBI:15361"/>
    </ligand>
</feature>
<dbReference type="EMBL" id="WPCR01000005">
    <property type="protein sequence ID" value="NHM13995.1"/>
    <property type="molecule type" value="Genomic_DNA"/>
</dbReference>
<dbReference type="Proteomes" id="UP000636394">
    <property type="component" value="Unassembled WGS sequence"/>
</dbReference>
<dbReference type="KEGG" id="ebz:J7S26_05700"/>
<comment type="similarity">
    <text evidence="3">Belongs to the DapA family.</text>
</comment>
<dbReference type="InterPro" id="IPR020625">
    <property type="entry name" value="Schiff_base-form_aldolases_AS"/>
</dbReference>
<gene>
    <name evidence="6" type="ORF">GMI68_04325</name>
    <name evidence="7" type="ORF">J7S26_05700</name>
</gene>
<dbReference type="InterPro" id="IPR013785">
    <property type="entry name" value="Aldolase_TIM"/>
</dbReference>
<evidence type="ECO:0000313" key="7">
    <source>
        <dbReference type="EMBL" id="QTU85218.1"/>
    </source>
</evidence>
<dbReference type="GO" id="GO:0019262">
    <property type="term" value="P:N-acetylneuraminate catabolic process"/>
    <property type="evidence" value="ECO:0007669"/>
    <property type="project" value="TreeGrafter"/>
</dbReference>
<dbReference type="CDD" id="cd00408">
    <property type="entry name" value="DHDPS-like"/>
    <property type="match status" value="1"/>
</dbReference>
<dbReference type="PIRSF" id="PIRSF001365">
    <property type="entry name" value="DHDPS"/>
    <property type="match status" value="1"/>
</dbReference>
<dbReference type="PROSITE" id="PS00666">
    <property type="entry name" value="DHDPS_2"/>
    <property type="match status" value="1"/>
</dbReference>
<dbReference type="Proteomes" id="UP000671910">
    <property type="component" value="Chromosome"/>
</dbReference>